<reference evidence="1" key="1">
    <citation type="submission" date="2009-01" db="EMBL/GenBank/DDBJ databases">
        <title>Complete sequence of Desulfovibrio desulfuricans subsp. desulfuricans str. ATCC 27774.</title>
        <authorList>
            <consortium name="US DOE Joint Genome Institute"/>
            <person name="Lucas S."/>
            <person name="Copeland A."/>
            <person name="Lapidus A."/>
            <person name="Glavina del Rio T."/>
            <person name="Tice H."/>
            <person name="Bruce D."/>
            <person name="Goodwin L."/>
            <person name="Pitluck S."/>
            <person name="Sims D."/>
            <person name="Lu M."/>
            <person name="Kiss H."/>
            <person name="Meineke L."/>
            <person name="Brettin T."/>
            <person name="Detter J.C."/>
            <person name="Han C."/>
            <person name="Larimer F."/>
            <person name="Land M."/>
            <person name="Hauser L."/>
            <person name="Kyrpides N."/>
            <person name="Ovchinnikova G."/>
            <person name="Hazen T.C."/>
        </authorList>
    </citation>
    <scope>NUCLEOTIDE SEQUENCE [LARGE SCALE GENOMIC DNA]</scope>
    <source>
        <strain evidence="1">ATCC 27774</strain>
    </source>
</reference>
<evidence type="ECO:0000313" key="1">
    <source>
        <dbReference type="EMBL" id="ACL48165.1"/>
    </source>
</evidence>
<gene>
    <name evidence="1" type="ordered locus">Ddes_0250</name>
</gene>
<dbReference type="EMBL" id="CP001358">
    <property type="protein sequence ID" value="ACL48165.1"/>
    <property type="molecule type" value="Genomic_DNA"/>
</dbReference>
<evidence type="ECO:0008006" key="2">
    <source>
        <dbReference type="Google" id="ProtNLM"/>
    </source>
</evidence>
<dbReference type="KEGG" id="dds:Ddes_0250"/>
<accession>B8J328</accession>
<protein>
    <recommendedName>
        <fullName evidence="2">Holin</fullName>
    </recommendedName>
</protein>
<sequence>MQDPVDLTYLERILQFALLPASLYGAGGALMHSTRKGRSIGQALMEVVGGVVTANMVCPLIQSETPEKWHYTLFFLVGWGGLELVGRIYEAAVCALERYIHRKINPESGE</sequence>
<dbReference type="HOGENOM" id="CLU_2166870_0_0_7"/>
<organism evidence="1">
    <name type="scientific">Desulfovibrio desulfuricans (strain ATCC 27774 / DSM 6949 / MB)</name>
    <dbReference type="NCBI Taxonomy" id="525146"/>
    <lineage>
        <taxon>Bacteria</taxon>
        <taxon>Pseudomonadati</taxon>
        <taxon>Thermodesulfobacteriota</taxon>
        <taxon>Desulfovibrionia</taxon>
        <taxon>Desulfovibrionales</taxon>
        <taxon>Desulfovibrionaceae</taxon>
        <taxon>Desulfovibrio</taxon>
    </lineage>
</organism>
<dbReference type="AlphaFoldDB" id="B8J328"/>
<name>B8J328_DESDA</name>
<dbReference type="STRING" id="525146.Ddes_0250"/>
<proteinExistence type="predicted"/>